<protein>
    <submittedName>
        <fullName evidence="1">Uncharacterized protein</fullName>
    </submittedName>
</protein>
<evidence type="ECO:0000313" key="1">
    <source>
        <dbReference type="EMBL" id="KAH7132063.1"/>
    </source>
</evidence>
<dbReference type="Proteomes" id="UP000700596">
    <property type="component" value="Unassembled WGS sequence"/>
</dbReference>
<accession>A0A9P9IR45</accession>
<reference evidence="1" key="1">
    <citation type="journal article" date="2021" name="Nat. Commun.">
        <title>Genetic determinants of endophytism in the Arabidopsis root mycobiome.</title>
        <authorList>
            <person name="Mesny F."/>
            <person name="Miyauchi S."/>
            <person name="Thiergart T."/>
            <person name="Pickel B."/>
            <person name="Atanasova L."/>
            <person name="Karlsson M."/>
            <person name="Huettel B."/>
            <person name="Barry K.W."/>
            <person name="Haridas S."/>
            <person name="Chen C."/>
            <person name="Bauer D."/>
            <person name="Andreopoulos W."/>
            <person name="Pangilinan J."/>
            <person name="LaButti K."/>
            <person name="Riley R."/>
            <person name="Lipzen A."/>
            <person name="Clum A."/>
            <person name="Drula E."/>
            <person name="Henrissat B."/>
            <person name="Kohler A."/>
            <person name="Grigoriev I.V."/>
            <person name="Martin F.M."/>
            <person name="Hacquard S."/>
        </authorList>
    </citation>
    <scope>NUCLEOTIDE SEQUENCE</scope>
    <source>
        <strain evidence="1">MPI-CAGE-CH-0243</strain>
    </source>
</reference>
<evidence type="ECO:0000313" key="2">
    <source>
        <dbReference type="Proteomes" id="UP000700596"/>
    </source>
</evidence>
<sequence>MEVSRGEKGGVDVWLYIYRSQAVVPPQARRRTTPQLTDGQLQLLALQVHRIHSPRQATTTSGHCPPPIHALRPRPFVSPAAKPTPPIRAIPYGHTHTHPIQAWATLPTALPCRGGATPQTRRPLLQYCVQKKETLASLDSFEELPASKAVFAASRWINPRPSGVGQHMHSHFSETHTKTPSLQGLPPSNPLLFPGHTSPISSLLGIWDNSPGAESIYNTATAHQQPGQ</sequence>
<gene>
    <name evidence="1" type="ORF">B0J11DRAFT_216060</name>
</gene>
<organism evidence="1 2">
    <name type="scientific">Dendryphion nanum</name>
    <dbReference type="NCBI Taxonomy" id="256645"/>
    <lineage>
        <taxon>Eukaryota</taxon>
        <taxon>Fungi</taxon>
        <taxon>Dikarya</taxon>
        <taxon>Ascomycota</taxon>
        <taxon>Pezizomycotina</taxon>
        <taxon>Dothideomycetes</taxon>
        <taxon>Pleosporomycetidae</taxon>
        <taxon>Pleosporales</taxon>
        <taxon>Torulaceae</taxon>
        <taxon>Dendryphion</taxon>
    </lineage>
</organism>
<comment type="caution">
    <text evidence="1">The sequence shown here is derived from an EMBL/GenBank/DDBJ whole genome shotgun (WGS) entry which is preliminary data.</text>
</comment>
<dbReference type="AlphaFoldDB" id="A0A9P9IR45"/>
<name>A0A9P9IR45_9PLEO</name>
<proteinExistence type="predicted"/>
<keyword evidence="2" id="KW-1185">Reference proteome</keyword>
<dbReference type="EMBL" id="JAGMWT010000003">
    <property type="protein sequence ID" value="KAH7132063.1"/>
    <property type="molecule type" value="Genomic_DNA"/>
</dbReference>